<dbReference type="Proteomes" id="UP000010077">
    <property type="component" value="Chromosome"/>
</dbReference>
<dbReference type="AlphaFoldDB" id="K7ZD12"/>
<accession>K7ZD12</accession>
<evidence type="ECO:0000313" key="1">
    <source>
        <dbReference type="EMBL" id="AFX99076.1"/>
    </source>
</evidence>
<proteinExistence type="predicted"/>
<dbReference type="EMBL" id="CP003539">
    <property type="protein sequence ID" value="AFX99076.1"/>
    <property type="molecule type" value="Genomic_DNA"/>
</dbReference>
<gene>
    <name evidence="1" type="ORF">A1OE_892</name>
</gene>
<dbReference type="KEGG" id="thal:A1OE_892"/>
<reference evidence="1 2" key="1">
    <citation type="journal article" date="2012" name="Proc. Natl. Acad. Sci. U.S.A.">
        <title>Genome streamlining and chemical defense in a coral reef symbiosis.</title>
        <authorList>
            <person name="Kwan J.C."/>
            <person name="Donia M.S."/>
            <person name="Han A.W."/>
            <person name="Hirose E."/>
            <person name="Haygood M.G."/>
            <person name="Schmidt E.W."/>
        </authorList>
    </citation>
    <scope>NUCLEOTIDE SEQUENCE [LARGE SCALE GENOMIC DNA]</scope>
    <source>
        <strain evidence="1 2">L2</strain>
    </source>
</reference>
<protein>
    <submittedName>
        <fullName evidence="1">Uncharacterized protein</fullName>
    </submittedName>
</protein>
<dbReference type="HOGENOM" id="CLU_3326010_0_0_5"/>
<keyword evidence="2" id="KW-1185">Reference proteome</keyword>
<organism evidence="1 2">
    <name type="scientific">Candidatus Endolissoclinum faulkneri L2</name>
    <dbReference type="NCBI Taxonomy" id="1193729"/>
    <lineage>
        <taxon>Bacteria</taxon>
        <taxon>Pseudomonadati</taxon>
        <taxon>Pseudomonadota</taxon>
        <taxon>Alphaproteobacteria</taxon>
        <taxon>Rhodospirillales</taxon>
        <taxon>Rhodospirillaceae</taxon>
        <taxon>Candidatus Endolissoclinum</taxon>
    </lineage>
</organism>
<name>K7ZD12_9PROT</name>
<evidence type="ECO:0000313" key="2">
    <source>
        <dbReference type="Proteomes" id="UP000010077"/>
    </source>
</evidence>
<sequence>MLIILIKSIFQHSNEQIFCLCLCTIYLLKCKMHYFIIR</sequence>